<sequence length="137" mass="15579">MLWPVEYVWFALLIFAMGGMWWLAYRMEPHWSAQDGRRFLCTSQDLTDSAHPGRRREARVVVTPDGTLYVTHKNGFRRHETAWTLIGKAPTPPKKIEIYVARECTDGHGTAMLSLRLPSKSRCIAVLDGVLAGVHED</sequence>
<dbReference type="AlphaFoldDB" id="A0A6J6T0U4"/>
<name>A0A6J6T0U4_9ZZZZ</name>
<evidence type="ECO:0000313" key="2">
    <source>
        <dbReference type="EMBL" id="CAB4364928.1"/>
    </source>
</evidence>
<keyword evidence="1" id="KW-0472">Membrane</keyword>
<dbReference type="EMBL" id="CAFBMT010000017">
    <property type="protein sequence ID" value="CAB4946732.1"/>
    <property type="molecule type" value="Genomic_DNA"/>
</dbReference>
<keyword evidence="1" id="KW-0812">Transmembrane</keyword>
<dbReference type="EMBL" id="CAFAAV010000124">
    <property type="protein sequence ID" value="CAB4824921.1"/>
    <property type="molecule type" value="Genomic_DNA"/>
</dbReference>
<evidence type="ECO:0000256" key="1">
    <source>
        <dbReference type="SAM" id="Phobius"/>
    </source>
</evidence>
<protein>
    <submittedName>
        <fullName evidence="3">Unannotated protein</fullName>
    </submittedName>
</protein>
<dbReference type="EMBL" id="CAESGF010000021">
    <property type="protein sequence ID" value="CAB4364928.1"/>
    <property type="molecule type" value="Genomic_DNA"/>
</dbReference>
<evidence type="ECO:0000313" key="6">
    <source>
        <dbReference type="EMBL" id="CAB4946732.1"/>
    </source>
</evidence>
<evidence type="ECO:0000313" key="3">
    <source>
        <dbReference type="EMBL" id="CAB4740780.1"/>
    </source>
</evidence>
<feature type="transmembrane region" description="Helical" evidence="1">
    <location>
        <begin position="6"/>
        <end position="25"/>
    </location>
</feature>
<evidence type="ECO:0000313" key="5">
    <source>
        <dbReference type="EMBL" id="CAB4853285.1"/>
    </source>
</evidence>
<dbReference type="EMBL" id="CAFBIY010000228">
    <property type="protein sequence ID" value="CAB4853285.1"/>
    <property type="molecule type" value="Genomic_DNA"/>
</dbReference>
<gene>
    <name evidence="3" type="ORF">UFOPK2656_02884</name>
    <name evidence="4" type="ORF">UFOPK3099_01614</name>
    <name evidence="5" type="ORF">UFOPK3267_02813</name>
    <name evidence="6" type="ORF">UFOPK3651_02570</name>
    <name evidence="7" type="ORF">UFOPK3931_01901</name>
    <name evidence="2" type="ORF">UFOPK4189_02685</name>
</gene>
<accession>A0A6J6T0U4</accession>
<dbReference type="EMBL" id="CAFBOL010000053">
    <property type="protein sequence ID" value="CAB4997491.1"/>
    <property type="molecule type" value="Genomic_DNA"/>
</dbReference>
<reference evidence="3" key="1">
    <citation type="submission" date="2020-05" db="EMBL/GenBank/DDBJ databases">
        <authorList>
            <person name="Chiriac C."/>
            <person name="Salcher M."/>
            <person name="Ghai R."/>
            <person name="Kavagutti S V."/>
        </authorList>
    </citation>
    <scope>NUCLEOTIDE SEQUENCE</scope>
</reference>
<evidence type="ECO:0000313" key="4">
    <source>
        <dbReference type="EMBL" id="CAB4824921.1"/>
    </source>
</evidence>
<evidence type="ECO:0000313" key="7">
    <source>
        <dbReference type="EMBL" id="CAB4997491.1"/>
    </source>
</evidence>
<proteinExistence type="predicted"/>
<keyword evidence="1" id="KW-1133">Transmembrane helix</keyword>
<organism evidence="3">
    <name type="scientific">freshwater metagenome</name>
    <dbReference type="NCBI Taxonomy" id="449393"/>
    <lineage>
        <taxon>unclassified sequences</taxon>
        <taxon>metagenomes</taxon>
        <taxon>ecological metagenomes</taxon>
    </lineage>
</organism>
<dbReference type="EMBL" id="CAEZYF010000025">
    <property type="protein sequence ID" value="CAB4740780.1"/>
    <property type="molecule type" value="Genomic_DNA"/>
</dbReference>